<dbReference type="AlphaFoldDB" id="A0ABD0WB11"/>
<evidence type="ECO:0008006" key="9">
    <source>
        <dbReference type="Google" id="ProtNLM"/>
    </source>
</evidence>
<organism evidence="7 8">
    <name type="scientific">Umbra pygmaea</name>
    <name type="common">Eastern mudminnow</name>
    <dbReference type="NCBI Taxonomy" id="75934"/>
    <lineage>
        <taxon>Eukaryota</taxon>
        <taxon>Metazoa</taxon>
        <taxon>Chordata</taxon>
        <taxon>Craniata</taxon>
        <taxon>Vertebrata</taxon>
        <taxon>Euteleostomi</taxon>
        <taxon>Actinopterygii</taxon>
        <taxon>Neopterygii</taxon>
        <taxon>Teleostei</taxon>
        <taxon>Protacanthopterygii</taxon>
        <taxon>Esociformes</taxon>
        <taxon>Umbridae</taxon>
        <taxon>Umbra</taxon>
    </lineage>
</organism>
<evidence type="ECO:0000313" key="7">
    <source>
        <dbReference type="EMBL" id="KAL0968206.1"/>
    </source>
</evidence>
<evidence type="ECO:0000313" key="8">
    <source>
        <dbReference type="Proteomes" id="UP001557470"/>
    </source>
</evidence>
<gene>
    <name evidence="7" type="ORF">UPYG_G00263830</name>
</gene>
<sequence>MQAILLLGILIGQLSWASEAQKHIGCFRVNELEAGAQRILRRHRYLTDVQVHGALDHKNTEKKCPTSRQSFSHDFSNRSVSPWRYSIDTEEGRFPKEIVVAECLCKGCIINNRSGHQVEDHNYNSVPIMQSKVVLTKTQCSTDPEKYSFTKSFIQVPIACTCVRYRSI</sequence>
<keyword evidence="4" id="KW-0964">Secreted</keyword>
<feature type="chain" id="PRO_5044895635" description="Interleukin-17C" evidence="6">
    <location>
        <begin position="21"/>
        <end position="168"/>
    </location>
</feature>
<evidence type="ECO:0000256" key="2">
    <source>
        <dbReference type="ARBA" id="ARBA00007236"/>
    </source>
</evidence>
<feature type="signal peptide" evidence="6">
    <location>
        <begin position="1"/>
        <end position="20"/>
    </location>
</feature>
<reference evidence="7 8" key="1">
    <citation type="submission" date="2024-06" db="EMBL/GenBank/DDBJ databases">
        <authorList>
            <person name="Pan Q."/>
            <person name="Wen M."/>
            <person name="Jouanno E."/>
            <person name="Zahm M."/>
            <person name="Klopp C."/>
            <person name="Cabau C."/>
            <person name="Louis A."/>
            <person name="Berthelot C."/>
            <person name="Parey E."/>
            <person name="Roest Crollius H."/>
            <person name="Montfort J."/>
            <person name="Robinson-Rechavi M."/>
            <person name="Bouchez O."/>
            <person name="Lampietro C."/>
            <person name="Lopez Roques C."/>
            <person name="Donnadieu C."/>
            <person name="Postlethwait J."/>
            <person name="Bobe J."/>
            <person name="Verreycken H."/>
            <person name="Guiguen Y."/>
        </authorList>
    </citation>
    <scope>NUCLEOTIDE SEQUENCE [LARGE SCALE GENOMIC DNA]</scope>
    <source>
        <strain evidence="7">Up_M1</strain>
        <tissue evidence="7">Testis</tissue>
    </source>
</reference>
<keyword evidence="5 6" id="KW-0732">Signal</keyword>
<dbReference type="GO" id="GO:0005615">
    <property type="term" value="C:extracellular space"/>
    <property type="evidence" value="ECO:0007669"/>
    <property type="project" value="UniProtKB-KW"/>
</dbReference>
<dbReference type="Gene3D" id="2.10.90.10">
    <property type="entry name" value="Cystine-knot cytokines"/>
    <property type="match status" value="1"/>
</dbReference>
<protein>
    <recommendedName>
        <fullName evidence="9">Interleukin-17C</fullName>
    </recommendedName>
</protein>
<evidence type="ECO:0000256" key="3">
    <source>
        <dbReference type="ARBA" id="ARBA00022514"/>
    </source>
</evidence>
<dbReference type="Pfam" id="PF06083">
    <property type="entry name" value="IL17"/>
    <property type="match status" value="1"/>
</dbReference>
<dbReference type="InterPro" id="IPR020440">
    <property type="entry name" value="IL-17_chr"/>
</dbReference>
<comment type="similarity">
    <text evidence="2">Belongs to the IL-17 family.</text>
</comment>
<evidence type="ECO:0000256" key="1">
    <source>
        <dbReference type="ARBA" id="ARBA00004613"/>
    </source>
</evidence>
<dbReference type="InterPro" id="IPR010345">
    <property type="entry name" value="IL-17_fam"/>
</dbReference>
<evidence type="ECO:0000256" key="4">
    <source>
        <dbReference type="ARBA" id="ARBA00022525"/>
    </source>
</evidence>
<dbReference type="GO" id="GO:0005125">
    <property type="term" value="F:cytokine activity"/>
    <property type="evidence" value="ECO:0007669"/>
    <property type="project" value="UniProtKB-KW"/>
</dbReference>
<dbReference type="PRINTS" id="PR01932">
    <property type="entry name" value="INTRLEUKIN17"/>
</dbReference>
<proteinExistence type="inferred from homology"/>
<evidence type="ECO:0000256" key="5">
    <source>
        <dbReference type="ARBA" id="ARBA00022729"/>
    </source>
</evidence>
<evidence type="ECO:0000256" key="6">
    <source>
        <dbReference type="SAM" id="SignalP"/>
    </source>
</evidence>
<comment type="caution">
    <text evidence="7">The sequence shown here is derived from an EMBL/GenBank/DDBJ whole genome shotgun (WGS) entry which is preliminary data.</text>
</comment>
<dbReference type="SUPFAM" id="SSF57501">
    <property type="entry name" value="Cystine-knot cytokines"/>
    <property type="match status" value="1"/>
</dbReference>
<dbReference type="EMBL" id="JAGEUA010000008">
    <property type="protein sequence ID" value="KAL0968206.1"/>
    <property type="molecule type" value="Genomic_DNA"/>
</dbReference>
<name>A0ABD0WB11_UMBPY</name>
<dbReference type="Proteomes" id="UP001557470">
    <property type="component" value="Unassembled WGS sequence"/>
</dbReference>
<accession>A0ABD0WB11</accession>
<comment type="subcellular location">
    <subcellularLocation>
        <location evidence="1">Secreted</location>
    </subcellularLocation>
</comment>
<dbReference type="InterPro" id="IPR029034">
    <property type="entry name" value="Cystine-knot_cytokine"/>
</dbReference>
<keyword evidence="8" id="KW-1185">Reference proteome</keyword>
<keyword evidence="3" id="KW-0202">Cytokine</keyword>